<evidence type="ECO:0008006" key="6">
    <source>
        <dbReference type="Google" id="ProtNLM"/>
    </source>
</evidence>
<feature type="non-terminal residue" evidence="4">
    <location>
        <position position="1"/>
    </location>
</feature>
<evidence type="ECO:0000256" key="3">
    <source>
        <dbReference type="SAM" id="MobiDB-lite"/>
    </source>
</evidence>
<reference evidence="4 5" key="1">
    <citation type="submission" date="2024-05" db="EMBL/GenBank/DDBJ databases">
        <title>De novo assembly of an allotetraploid wild potato.</title>
        <authorList>
            <person name="Hosaka A.J."/>
        </authorList>
    </citation>
    <scope>NUCLEOTIDE SEQUENCE [LARGE SCALE GENOMIC DNA]</scope>
    <source>
        <tissue evidence="4">Young leaves</tissue>
    </source>
</reference>
<evidence type="ECO:0000256" key="1">
    <source>
        <dbReference type="ARBA" id="ARBA00023013"/>
    </source>
</evidence>
<comment type="caution">
    <text evidence="4">The sequence shown here is derived from an EMBL/GenBank/DDBJ whole genome shotgun (WGS) entry which is preliminary data.</text>
</comment>
<evidence type="ECO:0000313" key="4">
    <source>
        <dbReference type="EMBL" id="KAL3323738.1"/>
    </source>
</evidence>
<dbReference type="EMBL" id="JBJKTR010000023">
    <property type="protein sequence ID" value="KAL3323738.1"/>
    <property type="molecule type" value="Genomic_DNA"/>
</dbReference>
<sequence length="122" mass="14111">NENNKYKIHFFSSNYHFLSLNFTMARDLQTPKDFQENQSPNINSPLPNECKTPKSPSCKIPKAANCPGAPKKPKRANRSSCKRRLRFEIVVMVAEEEIDSFFRNAEDANNGCNKIMKRRRSM</sequence>
<dbReference type="GO" id="GO:0004860">
    <property type="term" value="F:protein kinase inhibitor activity"/>
    <property type="evidence" value="ECO:0007669"/>
    <property type="project" value="UniProtKB-KW"/>
</dbReference>
<dbReference type="PANTHER" id="PTHR33142">
    <property type="entry name" value="CYCLIN-DEPENDENT PROTEIN KINASE INHIBITOR SMR13"/>
    <property type="match status" value="1"/>
</dbReference>
<feature type="region of interest" description="Disordered" evidence="3">
    <location>
        <begin position="31"/>
        <end position="56"/>
    </location>
</feature>
<name>A0ABD2QW00_9SOLN</name>
<dbReference type="AlphaFoldDB" id="A0ABD2QW00"/>
<proteinExistence type="predicted"/>
<dbReference type="Proteomes" id="UP001627284">
    <property type="component" value="Unassembled WGS sequence"/>
</dbReference>
<gene>
    <name evidence="4" type="ORF">AABB24_038079</name>
</gene>
<keyword evidence="2" id="KW-0131">Cell cycle</keyword>
<evidence type="ECO:0000256" key="2">
    <source>
        <dbReference type="ARBA" id="ARBA00023306"/>
    </source>
</evidence>
<keyword evidence="1" id="KW-0649">Protein kinase inhibitor</keyword>
<keyword evidence="5" id="KW-1185">Reference proteome</keyword>
<dbReference type="InterPro" id="IPR040389">
    <property type="entry name" value="SMR"/>
</dbReference>
<evidence type="ECO:0000313" key="5">
    <source>
        <dbReference type="Proteomes" id="UP001627284"/>
    </source>
</evidence>
<protein>
    <recommendedName>
        <fullName evidence="6">Self-pruning interacting protein 1</fullName>
    </recommendedName>
</protein>
<organism evidence="4 5">
    <name type="scientific">Solanum stoloniferum</name>
    <dbReference type="NCBI Taxonomy" id="62892"/>
    <lineage>
        <taxon>Eukaryota</taxon>
        <taxon>Viridiplantae</taxon>
        <taxon>Streptophyta</taxon>
        <taxon>Embryophyta</taxon>
        <taxon>Tracheophyta</taxon>
        <taxon>Spermatophyta</taxon>
        <taxon>Magnoliopsida</taxon>
        <taxon>eudicotyledons</taxon>
        <taxon>Gunneridae</taxon>
        <taxon>Pentapetalae</taxon>
        <taxon>asterids</taxon>
        <taxon>lamiids</taxon>
        <taxon>Solanales</taxon>
        <taxon>Solanaceae</taxon>
        <taxon>Solanoideae</taxon>
        <taxon>Solaneae</taxon>
        <taxon>Solanum</taxon>
    </lineage>
</organism>
<feature type="compositionally biased region" description="Polar residues" evidence="3">
    <location>
        <begin position="36"/>
        <end position="46"/>
    </location>
</feature>
<dbReference type="PANTHER" id="PTHR33142:SF59">
    <property type="entry name" value="SELF-PRUNING INTERACTING PROTEIN 1"/>
    <property type="match status" value="1"/>
</dbReference>
<accession>A0ABD2QW00</accession>